<dbReference type="InterPro" id="IPR013760">
    <property type="entry name" value="Topo_IIA-like_dom_sf"/>
</dbReference>
<dbReference type="InterPro" id="IPR002205">
    <property type="entry name" value="Topo_IIA_dom_A"/>
</dbReference>
<gene>
    <name evidence="8" type="ORF">AFULGI_00004720</name>
</gene>
<organism evidence="8 9">
    <name type="scientific">Archaeoglobus fulgidus DSM 8774</name>
    <dbReference type="NCBI Taxonomy" id="1344584"/>
    <lineage>
        <taxon>Archaea</taxon>
        <taxon>Methanobacteriati</taxon>
        <taxon>Methanobacteriota</taxon>
        <taxon>Archaeoglobi</taxon>
        <taxon>Archaeoglobales</taxon>
        <taxon>Archaeoglobaceae</taxon>
        <taxon>Archaeoglobus</taxon>
    </lineage>
</organism>
<dbReference type="InterPro" id="IPR013757">
    <property type="entry name" value="Topo_IIA_A_a_sf"/>
</dbReference>
<dbReference type="GO" id="GO:0006265">
    <property type="term" value="P:DNA topological change"/>
    <property type="evidence" value="ECO:0007669"/>
    <property type="project" value="InterPro"/>
</dbReference>
<keyword evidence="5" id="KW-0238">DNA-binding</keyword>
<dbReference type="GO" id="GO:0005737">
    <property type="term" value="C:cytoplasm"/>
    <property type="evidence" value="ECO:0007669"/>
    <property type="project" value="TreeGrafter"/>
</dbReference>
<reference evidence="8 9" key="1">
    <citation type="submission" date="2013-07" db="EMBL/GenBank/DDBJ databases">
        <title>Genome of Archaeoglobus fulgidus.</title>
        <authorList>
            <person name="Fiebig A."/>
            <person name="Birkeland N.-K."/>
        </authorList>
    </citation>
    <scope>NUCLEOTIDE SEQUENCE [LARGE SCALE GENOMIC DNA]</scope>
    <source>
        <strain evidence="8 9">DSM 8774</strain>
    </source>
</reference>
<dbReference type="InterPro" id="IPR006691">
    <property type="entry name" value="GyrA/parC_rep"/>
</dbReference>
<dbReference type="PANTHER" id="PTHR43493:SF5">
    <property type="entry name" value="DNA GYRASE SUBUNIT A, CHLOROPLASTIC_MITOCHONDRIAL"/>
    <property type="match status" value="1"/>
</dbReference>
<dbReference type="SUPFAM" id="SSF101904">
    <property type="entry name" value="GyrA/ParC C-terminal domain-like"/>
    <property type="match status" value="1"/>
</dbReference>
<dbReference type="GO" id="GO:0003677">
    <property type="term" value="F:DNA binding"/>
    <property type="evidence" value="ECO:0007669"/>
    <property type="project" value="UniProtKB-KW"/>
</dbReference>
<keyword evidence="6 8" id="KW-0413">Isomerase</keyword>
<dbReference type="FunFam" id="3.30.1360.40:FF:000002">
    <property type="entry name" value="DNA gyrase subunit A"/>
    <property type="match status" value="1"/>
</dbReference>
<comment type="similarity">
    <text evidence="2">Belongs to the type II topoisomerase GyrA/ParC subunit family.</text>
</comment>
<dbReference type="GO" id="GO:0003918">
    <property type="term" value="F:DNA topoisomerase type II (double strand cut, ATP-hydrolyzing) activity"/>
    <property type="evidence" value="ECO:0007669"/>
    <property type="project" value="UniProtKB-EC"/>
</dbReference>
<dbReference type="Gene3D" id="3.90.199.10">
    <property type="entry name" value="Topoisomerase II, domain 5"/>
    <property type="match status" value="1"/>
</dbReference>
<evidence type="ECO:0000256" key="5">
    <source>
        <dbReference type="ARBA" id="ARBA00023125"/>
    </source>
</evidence>
<evidence type="ECO:0000259" key="7">
    <source>
        <dbReference type="PROSITE" id="PS52040"/>
    </source>
</evidence>
<dbReference type="KEGG" id="afg:AFULGI_00004720"/>
<sequence>MELLRDISEELKSSYIDYAMSVIVGRALPDVRDGLKPVQRRILYAMYEMGLFSNRPYRKSARIVGEVLGKYHPHGDSAVYDALVRMAQDFVMRYPLVDGQGNFGSIDGDSPAAMRYTEARLTKIAEEMLADIGKNTVDFMPNFDATLKEPVVLPSKIPNLLINGSSGIAVGMATNMPPHNLAEVCEGIIAYIQNPEISVEELMKYVKGPDFPTGGVIVGVDGIKEAYLTGRGKITVRGKVEVEKNAIIIREVPYMVNKAKLVESIAELAKDRIDEIRTIRDESDREGIRVVIELKSGSNPETVIKKLYAYSNLQTTFGIINLALVDNEPRILNLKELIALFVDHRREIIRRRTTYDLEKAQERLHIVEGLKVVVEDIDNAINLIKSSSSPSEAKGKLIETYSLSEKQADAVLQMRLQKLTAMEIDALLKEYESLKEKIAEYESILASPEKIDAIIADEVREIREKYGDERRTEIIGQVDEISTTDLIEEEENAVLITAEGYAKRMSLEEFRVQSRGGVGVIGASVSPGDEIAVFRICNSTDRLLIFTNTGRAFWINAYEIPKMDRTARGTTLKRLIRLENGEKVVSALGVKDFNGKIAVILSPDGYIKKVPLIEFENAKRAGVKASAGEIQQVELLEGDSIFIATANGNVVRLRETDVPEYGRNAKGVIAVRLRDGDRIAWMSASEGEYLLMLTERGYGKRCDVNEFRFIGRGSMGMIGYRISEKTGKLAFISACNGEEVFIMSEDGYCIRIDSSTIPVQGRYSSGVVVARKGVKRVALKKVRKGP</sequence>
<dbReference type="Proteomes" id="UP000028501">
    <property type="component" value="Chromosome"/>
</dbReference>
<proteinExistence type="inferred from homology"/>
<evidence type="ECO:0000313" key="9">
    <source>
        <dbReference type="Proteomes" id="UP000028501"/>
    </source>
</evidence>
<dbReference type="PROSITE" id="PS52040">
    <property type="entry name" value="TOPO_IIA"/>
    <property type="match status" value="1"/>
</dbReference>
<dbReference type="SMART" id="SM00434">
    <property type="entry name" value="TOP4c"/>
    <property type="match status" value="1"/>
</dbReference>
<dbReference type="RefSeq" id="WP_010877972.1">
    <property type="nucleotide sequence ID" value="NZ_CP006577.1"/>
</dbReference>
<dbReference type="Pfam" id="PF03989">
    <property type="entry name" value="DNA_gyraseA_C"/>
    <property type="match status" value="5"/>
</dbReference>
<dbReference type="EMBL" id="CP006577">
    <property type="protein sequence ID" value="AIG97281.1"/>
    <property type="molecule type" value="Genomic_DNA"/>
</dbReference>
<dbReference type="CDD" id="cd00187">
    <property type="entry name" value="TOP4c"/>
    <property type="match status" value="1"/>
</dbReference>
<dbReference type="Pfam" id="PF00521">
    <property type="entry name" value="DNA_topoisoIV"/>
    <property type="match status" value="1"/>
</dbReference>
<dbReference type="NCBIfam" id="NF004043">
    <property type="entry name" value="PRK05560.1"/>
    <property type="match status" value="1"/>
</dbReference>
<dbReference type="NCBIfam" id="TIGR01063">
    <property type="entry name" value="gyrA"/>
    <property type="match status" value="1"/>
</dbReference>
<dbReference type="InterPro" id="IPR013758">
    <property type="entry name" value="Topo_IIA_A/C_ab"/>
</dbReference>
<evidence type="ECO:0000313" key="8">
    <source>
        <dbReference type="EMBL" id="AIG97281.1"/>
    </source>
</evidence>
<dbReference type="Gene3D" id="3.30.1360.40">
    <property type="match status" value="1"/>
</dbReference>
<keyword evidence="4" id="KW-0799">Topoisomerase</keyword>
<evidence type="ECO:0000256" key="1">
    <source>
        <dbReference type="ARBA" id="ARBA00000185"/>
    </source>
</evidence>
<evidence type="ECO:0000256" key="6">
    <source>
        <dbReference type="ARBA" id="ARBA00023235"/>
    </source>
</evidence>
<dbReference type="InterPro" id="IPR050220">
    <property type="entry name" value="Type_II_DNA_Topoisomerases"/>
</dbReference>
<evidence type="ECO:0000256" key="3">
    <source>
        <dbReference type="ARBA" id="ARBA00012895"/>
    </source>
</evidence>
<dbReference type="SUPFAM" id="SSF56719">
    <property type="entry name" value="Type II DNA topoisomerase"/>
    <property type="match status" value="1"/>
</dbReference>
<name>A0A075WBB9_ARCFL</name>
<dbReference type="InterPro" id="IPR035516">
    <property type="entry name" value="Gyrase/topoIV_suA_C"/>
</dbReference>
<dbReference type="EC" id="5.6.2.2" evidence="3"/>
<dbReference type="AlphaFoldDB" id="A0A075WBB9"/>
<dbReference type="FunFam" id="3.90.199.10:FF:000001">
    <property type="entry name" value="DNA gyrase subunit A"/>
    <property type="match status" value="1"/>
</dbReference>
<evidence type="ECO:0000256" key="2">
    <source>
        <dbReference type="ARBA" id="ARBA00008263"/>
    </source>
</evidence>
<protein>
    <recommendedName>
        <fullName evidence="3">DNA topoisomerase (ATP-hydrolyzing)</fullName>
        <ecNumber evidence="3">5.6.2.2</ecNumber>
    </recommendedName>
</protein>
<evidence type="ECO:0000256" key="4">
    <source>
        <dbReference type="ARBA" id="ARBA00023029"/>
    </source>
</evidence>
<dbReference type="FunFam" id="1.10.268.10:FF:000001">
    <property type="entry name" value="DNA gyrase subunit A"/>
    <property type="match status" value="1"/>
</dbReference>
<dbReference type="HOGENOM" id="CLU_002977_6_1_2"/>
<accession>A0A075WBB9</accession>
<dbReference type="Gene3D" id="1.10.268.10">
    <property type="entry name" value="Topoisomerase, domain 3"/>
    <property type="match status" value="1"/>
</dbReference>
<dbReference type="NCBIfam" id="NF004044">
    <property type="entry name" value="PRK05561.1"/>
    <property type="match status" value="1"/>
</dbReference>
<dbReference type="GO" id="GO:0009330">
    <property type="term" value="C:DNA topoisomerase type II (double strand cut, ATP-hydrolyzing) complex"/>
    <property type="evidence" value="ECO:0007669"/>
    <property type="project" value="TreeGrafter"/>
</dbReference>
<dbReference type="GeneID" id="24794004"/>
<dbReference type="PANTHER" id="PTHR43493">
    <property type="entry name" value="DNA GYRASE/TOPOISOMERASE SUBUNIT A"/>
    <property type="match status" value="1"/>
</dbReference>
<dbReference type="Gene3D" id="2.120.10.90">
    <property type="entry name" value="DNA gyrase/topoisomerase IV, subunit A, C-terminal"/>
    <property type="match status" value="1"/>
</dbReference>
<dbReference type="GO" id="GO:0005524">
    <property type="term" value="F:ATP binding"/>
    <property type="evidence" value="ECO:0007669"/>
    <property type="project" value="InterPro"/>
</dbReference>
<feature type="domain" description="Topo IIA-type catalytic" evidence="7">
    <location>
        <begin position="28"/>
        <end position="486"/>
    </location>
</feature>
<comment type="catalytic activity">
    <reaction evidence="1">
        <text>ATP-dependent breakage, passage and rejoining of double-stranded DNA.</text>
        <dbReference type="EC" id="5.6.2.2"/>
    </reaction>
</comment>